<reference evidence="1 2" key="1">
    <citation type="submission" date="2018-05" db="EMBL/GenBank/DDBJ databases">
        <title>Genomic Encyclopedia of Archaeal and Bacterial Type Strains, Phase II (KMG-II): from individual species to whole genera.</title>
        <authorList>
            <person name="Goeker M."/>
        </authorList>
    </citation>
    <scope>NUCLEOTIDE SEQUENCE [LARGE SCALE GENOMIC DNA]</scope>
    <source>
        <strain evidence="1 2">DSM 22637</strain>
    </source>
</reference>
<dbReference type="Pfam" id="PF19765">
    <property type="entry name" value="DUF6252"/>
    <property type="match status" value="1"/>
</dbReference>
<dbReference type="Proteomes" id="UP000245430">
    <property type="component" value="Unassembled WGS sequence"/>
</dbReference>
<evidence type="ECO:0000313" key="1">
    <source>
        <dbReference type="EMBL" id="PWK18993.1"/>
    </source>
</evidence>
<accession>A0A316DQH8</accession>
<proteinExistence type="predicted"/>
<protein>
    <submittedName>
        <fullName evidence="1">Uncharacterized protein</fullName>
    </submittedName>
</protein>
<evidence type="ECO:0000313" key="2">
    <source>
        <dbReference type="Proteomes" id="UP000245430"/>
    </source>
</evidence>
<gene>
    <name evidence="1" type="ORF">LX78_01469</name>
</gene>
<keyword evidence="2" id="KW-1185">Reference proteome</keyword>
<dbReference type="AlphaFoldDB" id="A0A316DQH8"/>
<dbReference type="RefSeq" id="WP_109682005.1">
    <property type="nucleotide sequence ID" value="NZ_QGGP01000003.1"/>
</dbReference>
<dbReference type="OrthoDB" id="1448607at2"/>
<dbReference type="InterPro" id="IPR046219">
    <property type="entry name" value="DUF6252"/>
</dbReference>
<name>A0A316DQH8_9FLAO</name>
<sequence length="227" mass="24102">MKKFLVLILTILTVVSCGDEIEFNSPAMQGKKDGNFWKAISYSADIDNGGFLIEGEDNNGTVQLITNNDVRGTFDLGEGSRSEAIYVDDEGVVYSTAFDPDPSLTLYPADGQITVDNVEDGDPKLITGTFWFNAYSADGLKVVNFSKGIYYKVSLVGGLVSSGSGCLEATQASNTAGQNFAATDPSMPEYTDLCNAYKNALMGRINACGDASGSLQAIIDSLGDCMP</sequence>
<organism evidence="1 2">
    <name type="scientific">Xanthomarina spongicola</name>
    <dbReference type="NCBI Taxonomy" id="570520"/>
    <lineage>
        <taxon>Bacteria</taxon>
        <taxon>Pseudomonadati</taxon>
        <taxon>Bacteroidota</taxon>
        <taxon>Flavobacteriia</taxon>
        <taxon>Flavobacteriales</taxon>
        <taxon>Flavobacteriaceae</taxon>
        <taxon>Xanthomarina</taxon>
    </lineage>
</organism>
<dbReference type="EMBL" id="QGGP01000003">
    <property type="protein sequence ID" value="PWK18993.1"/>
    <property type="molecule type" value="Genomic_DNA"/>
</dbReference>
<comment type="caution">
    <text evidence="1">The sequence shown here is derived from an EMBL/GenBank/DDBJ whole genome shotgun (WGS) entry which is preliminary data.</text>
</comment>
<dbReference type="PROSITE" id="PS51257">
    <property type="entry name" value="PROKAR_LIPOPROTEIN"/>
    <property type="match status" value="1"/>
</dbReference>